<name>A0ABR4G4S9_9EURO</name>
<dbReference type="Proteomes" id="UP001610563">
    <property type="component" value="Unassembled WGS sequence"/>
</dbReference>
<evidence type="ECO:0000313" key="1">
    <source>
        <dbReference type="EMBL" id="KAL2793996.1"/>
    </source>
</evidence>
<protein>
    <submittedName>
        <fullName evidence="1">Uncharacterized protein</fullName>
    </submittedName>
</protein>
<reference evidence="1 2" key="1">
    <citation type="submission" date="2024-07" db="EMBL/GenBank/DDBJ databases">
        <title>Section-level genome sequencing and comparative genomics of Aspergillus sections Usti and Cavernicolus.</title>
        <authorList>
            <consortium name="Lawrence Berkeley National Laboratory"/>
            <person name="Nybo J.L."/>
            <person name="Vesth T.C."/>
            <person name="Theobald S."/>
            <person name="Frisvad J.C."/>
            <person name="Larsen T.O."/>
            <person name="Kjaerboelling I."/>
            <person name="Rothschild-Mancinelli K."/>
            <person name="Lyhne E.K."/>
            <person name="Kogle M.E."/>
            <person name="Barry K."/>
            <person name="Clum A."/>
            <person name="Na H."/>
            <person name="Ledsgaard L."/>
            <person name="Lin J."/>
            <person name="Lipzen A."/>
            <person name="Kuo A."/>
            <person name="Riley R."/>
            <person name="Mondo S."/>
            <person name="Labutti K."/>
            <person name="Haridas S."/>
            <person name="Pangalinan J."/>
            <person name="Salamov A.A."/>
            <person name="Simmons B.A."/>
            <person name="Magnuson J.K."/>
            <person name="Chen J."/>
            <person name="Drula E."/>
            <person name="Henrissat B."/>
            <person name="Wiebenga A."/>
            <person name="Lubbers R.J."/>
            <person name="Gomes A.C."/>
            <person name="Makela M.R."/>
            <person name="Stajich J."/>
            <person name="Grigoriev I.V."/>
            <person name="Mortensen U.H."/>
            <person name="De Vries R.P."/>
            <person name="Baker S.E."/>
            <person name="Andersen M.R."/>
        </authorList>
    </citation>
    <scope>NUCLEOTIDE SEQUENCE [LARGE SCALE GENOMIC DNA]</scope>
    <source>
        <strain evidence="1 2">CBS 209.92</strain>
    </source>
</reference>
<comment type="caution">
    <text evidence="1">The sequence shown here is derived from an EMBL/GenBank/DDBJ whole genome shotgun (WGS) entry which is preliminary data.</text>
</comment>
<accession>A0ABR4G4S9</accession>
<evidence type="ECO:0000313" key="2">
    <source>
        <dbReference type="Proteomes" id="UP001610563"/>
    </source>
</evidence>
<proteinExistence type="predicted"/>
<dbReference type="EMBL" id="JBFTWV010000050">
    <property type="protein sequence ID" value="KAL2793996.1"/>
    <property type="molecule type" value="Genomic_DNA"/>
</dbReference>
<gene>
    <name evidence="1" type="ORF">BJX66DRAFT_215858</name>
</gene>
<organism evidence="1 2">
    <name type="scientific">Aspergillus keveii</name>
    <dbReference type="NCBI Taxonomy" id="714993"/>
    <lineage>
        <taxon>Eukaryota</taxon>
        <taxon>Fungi</taxon>
        <taxon>Dikarya</taxon>
        <taxon>Ascomycota</taxon>
        <taxon>Pezizomycotina</taxon>
        <taxon>Eurotiomycetes</taxon>
        <taxon>Eurotiomycetidae</taxon>
        <taxon>Eurotiales</taxon>
        <taxon>Aspergillaceae</taxon>
        <taxon>Aspergillus</taxon>
        <taxon>Aspergillus subgen. Nidulantes</taxon>
    </lineage>
</organism>
<sequence length="106" mass="12182">MTSSIFEDLQSPVSYDADFDRGWRQISEKGEDPVTSLYALLRRIYWEAVQDEMANAILAFDDYKTFVPKGLPELHEGELESVYLRELIDLWGAPACCLSFPRILAF</sequence>
<keyword evidence="2" id="KW-1185">Reference proteome</keyword>